<dbReference type="InterPro" id="IPR051287">
    <property type="entry name" value="TCR_variable_region"/>
</dbReference>
<keyword evidence="10" id="KW-1185">Reference proteome</keyword>
<dbReference type="PROSITE" id="PS50835">
    <property type="entry name" value="IG_LIKE"/>
    <property type="match status" value="1"/>
</dbReference>
<evidence type="ECO:0000313" key="10">
    <source>
        <dbReference type="Proteomes" id="UP001482620"/>
    </source>
</evidence>
<keyword evidence="4" id="KW-0393">Immunoglobulin domain</keyword>
<dbReference type="SMART" id="SM00409">
    <property type="entry name" value="IG"/>
    <property type="match status" value="1"/>
</dbReference>
<dbReference type="InterPro" id="IPR036179">
    <property type="entry name" value="Ig-like_dom_sf"/>
</dbReference>
<dbReference type="InterPro" id="IPR007110">
    <property type="entry name" value="Ig-like_dom"/>
</dbReference>
<keyword evidence="2" id="KW-1064">Adaptive immunity</keyword>
<sequence length="143" mass="15609">MLSLLTSGFILLVLLIRTGVNCQQLTALKTKESTVEGGSVTLSCSYTKGSAYYLFWYRQNPGKPPEFLKSHSPSGGAEHLDRLKFEANQEEMKMTISSAAVTDSAVYYCAAKPSTPSRKNSQHQVDLPRSTNPLGRHQPTAAA</sequence>
<feature type="region of interest" description="Disordered" evidence="6">
    <location>
        <begin position="113"/>
        <end position="143"/>
    </location>
</feature>
<feature type="chain" id="PRO_5045688743" description="Ig-like domain-containing protein" evidence="7">
    <location>
        <begin position="23"/>
        <end position="143"/>
    </location>
</feature>
<feature type="compositionally biased region" description="Polar residues" evidence="6">
    <location>
        <begin position="114"/>
        <end position="133"/>
    </location>
</feature>
<accession>A0ABV0SUN5</accession>
<dbReference type="EMBL" id="JAHRIQ010006267">
    <property type="protein sequence ID" value="MEQ2223223.1"/>
    <property type="molecule type" value="Genomic_DNA"/>
</dbReference>
<dbReference type="SMART" id="SM00406">
    <property type="entry name" value="IGv"/>
    <property type="match status" value="1"/>
</dbReference>
<protein>
    <recommendedName>
        <fullName evidence="8">Ig-like domain-containing protein</fullName>
    </recommendedName>
</protein>
<feature type="domain" description="Ig-like" evidence="8">
    <location>
        <begin position="23"/>
        <end position="126"/>
    </location>
</feature>
<feature type="signal peptide" evidence="7">
    <location>
        <begin position="1"/>
        <end position="22"/>
    </location>
</feature>
<evidence type="ECO:0000256" key="2">
    <source>
        <dbReference type="ARBA" id="ARBA00023130"/>
    </source>
</evidence>
<evidence type="ECO:0000259" key="8">
    <source>
        <dbReference type="PROSITE" id="PS50835"/>
    </source>
</evidence>
<evidence type="ECO:0000256" key="1">
    <source>
        <dbReference type="ARBA" id="ARBA00022729"/>
    </source>
</evidence>
<keyword evidence="1 7" id="KW-0732">Signal</keyword>
<comment type="caution">
    <text evidence="9">The sequence shown here is derived from an EMBL/GenBank/DDBJ whole genome shotgun (WGS) entry which is preliminary data.</text>
</comment>
<dbReference type="PANTHER" id="PTHR19367">
    <property type="entry name" value="T-CELL RECEPTOR ALPHA CHAIN V REGION"/>
    <property type="match status" value="1"/>
</dbReference>
<evidence type="ECO:0000256" key="7">
    <source>
        <dbReference type="SAM" id="SignalP"/>
    </source>
</evidence>
<dbReference type="InterPro" id="IPR013106">
    <property type="entry name" value="Ig_V-set"/>
</dbReference>
<proteinExistence type="predicted"/>
<evidence type="ECO:0000256" key="6">
    <source>
        <dbReference type="SAM" id="MobiDB-lite"/>
    </source>
</evidence>
<dbReference type="Proteomes" id="UP001482620">
    <property type="component" value="Unassembled WGS sequence"/>
</dbReference>
<name>A0ABV0SUN5_9TELE</name>
<dbReference type="PANTHER" id="PTHR19367:SF18">
    <property type="entry name" value="T CELL RECEPTOR ALPHA VARIABLE 16"/>
    <property type="match status" value="1"/>
</dbReference>
<keyword evidence="5" id="KW-1279">T cell receptor</keyword>
<dbReference type="InterPro" id="IPR013783">
    <property type="entry name" value="Ig-like_fold"/>
</dbReference>
<dbReference type="Gene3D" id="2.60.40.10">
    <property type="entry name" value="Immunoglobulins"/>
    <property type="match status" value="1"/>
</dbReference>
<dbReference type="InterPro" id="IPR003599">
    <property type="entry name" value="Ig_sub"/>
</dbReference>
<dbReference type="Pfam" id="PF07686">
    <property type="entry name" value="V-set"/>
    <property type="match status" value="1"/>
</dbReference>
<evidence type="ECO:0000256" key="3">
    <source>
        <dbReference type="ARBA" id="ARBA00023170"/>
    </source>
</evidence>
<evidence type="ECO:0000256" key="4">
    <source>
        <dbReference type="ARBA" id="ARBA00023319"/>
    </source>
</evidence>
<reference evidence="9 10" key="1">
    <citation type="submission" date="2021-06" db="EMBL/GenBank/DDBJ databases">
        <authorList>
            <person name="Palmer J.M."/>
        </authorList>
    </citation>
    <scope>NUCLEOTIDE SEQUENCE [LARGE SCALE GENOMIC DNA]</scope>
    <source>
        <strain evidence="10">if_2019</strain>
        <tissue evidence="9">Muscle</tissue>
    </source>
</reference>
<evidence type="ECO:0000256" key="5">
    <source>
        <dbReference type="ARBA" id="ARBA00043266"/>
    </source>
</evidence>
<dbReference type="SUPFAM" id="SSF48726">
    <property type="entry name" value="Immunoglobulin"/>
    <property type="match status" value="1"/>
</dbReference>
<keyword evidence="5" id="KW-0391">Immunity</keyword>
<evidence type="ECO:0000313" key="9">
    <source>
        <dbReference type="EMBL" id="MEQ2223223.1"/>
    </source>
</evidence>
<keyword evidence="3" id="KW-0675">Receptor</keyword>
<gene>
    <name evidence="9" type="ORF">ILYODFUR_034560</name>
</gene>
<organism evidence="9 10">
    <name type="scientific">Ilyodon furcidens</name>
    <name type="common">goldbreast splitfin</name>
    <dbReference type="NCBI Taxonomy" id="33524"/>
    <lineage>
        <taxon>Eukaryota</taxon>
        <taxon>Metazoa</taxon>
        <taxon>Chordata</taxon>
        <taxon>Craniata</taxon>
        <taxon>Vertebrata</taxon>
        <taxon>Euteleostomi</taxon>
        <taxon>Actinopterygii</taxon>
        <taxon>Neopterygii</taxon>
        <taxon>Teleostei</taxon>
        <taxon>Neoteleostei</taxon>
        <taxon>Acanthomorphata</taxon>
        <taxon>Ovalentaria</taxon>
        <taxon>Atherinomorphae</taxon>
        <taxon>Cyprinodontiformes</taxon>
        <taxon>Goodeidae</taxon>
        <taxon>Ilyodon</taxon>
    </lineage>
</organism>